<sequence length="208" mass="22783">MDGSYNLSHGAEAMPAHVVGKMSDDTPAEPSSLASAHTMIELLRSADAVVVSDQARARQLIDCVMDILRATLDKNADVPSAGTGRLAPWQERRLKDHIETNLSVSLTTADLARVVNLSPSYFSRAFKKSFGQPPHSYLMARRTIRAQELMLTTDEPLSQIAVACGLVDQSALCRLFRRTVGRNPHAWRRAFKQATSAGVQPPLLHARP</sequence>
<dbReference type="InterPro" id="IPR018060">
    <property type="entry name" value="HTH_AraC"/>
</dbReference>
<keyword evidence="1" id="KW-0805">Transcription regulation</keyword>
<reference evidence="6" key="1">
    <citation type="journal article" date="2019" name="Int. J. Syst. Evol. Microbiol.">
        <title>The Global Catalogue of Microorganisms (GCM) 10K type strain sequencing project: providing services to taxonomists for standard genome sequencing and annotation.</title>
        <authorList>
            <consortium name="The Broad Institute Genomics Platform"/>
            <consortium name="The Broad Institute Genome Sequencing Center for Infectious Disease"/>
            <person name="Wu L."/>
            <person name="Ma J."/>
        </authorList>
    </citation>
    <scope>NUCLEOTIDE SEQUENCE [LARGE SCALE GENOMIC DNA]</scope>
    <source>
        <strain evidence="6">NBRC 102520</strain>
    </source>
</reference>
<proteinExistence type="predicted"/>
<protein>
    <recommendedName>
        <fullName evidence="4">HTH araC/xylS-type domain-containing protein</fullName>
    </recommendedName>
</protein>
<feature type="domain" description="HTH araC/xylS-type" evidence="4">
    <location>
        <begin position="92"/>
        <end position="190"/>
    </location>
</feature>
<dbReference type="PROSITE" id="PS01124">
    <property type="entry name" value="HTH_ARAC_FAMILY_2"/>
    <property type="match status" value="1"/>
</dbReference>
<dbReference type="PANTHER" id="PTHR46796">
    <property type="entry name" value="HTH-TYPE TRANSCRIPTIONAL ACTIVATOR RHAS-RELATED"/>
    <property type="match status" value="1"/>
</dbReference>
<evidence type="ECO:0000256" key="1">
    <source>
        <dbReference type="ARBA" id="ARBA00023015"/>
    </source>
</evidence>
<dbReference type="InterPro" id="IPR009057">
    <property type="entry name" value="Homeodomain-like_sf"/>
</dbReference>
<dbReference type="PANTHER" id="PTHR46796:SF14">
    <property type="entry name" value="TRANSCRIPTIONAL REGULATORY PROTEIN"/>
    <property type="match status" value="1"/>
</dbReference>
<organism evidence="5 6">
    <name type="scientific">Bradyrhizobium iriomotense</name>
    <dbReference type="NCBI Taxonomy" id="441950"/>
    <lineage>
        <taxon>Bacteria</taxon>
        <taxon>Pseudomonadati</taxon>
        <taxon>Pseudomonadota</taxon>
        <taxon>Alphaproteobacteria</taxon>
        <taxon>Hyphomicrobiales</taxon>
        <taxon>Nitrobacteraceae</taxon>
        <taxon>Bradyrhizobium</taxon>
    </lineage>
</organism>
<evidence type="ECO:0000313" key="5">
    <source>
        <dbReference type="EMBL" id="GLR85252.1"/>
    </source>
</evidence>
<dbReference type="Pfam" id="PF12833">
    <property type="entry name" value="HTH_18"/>
    <property type="match status" value="1"/>
</dbReference>
<keyword evidence="3" id="KW-0804">Transcription</keyword>
<evidence type="ECO:0000259" key="4">
    <source>
        <dbReference type="PROSITE" id="PS01124"/>
    </source>
</evidence>
<name>A0ABQ6ASP7_9BRAD</name>
<dbReference type="SMART" id="SM00342">
    <property type="entry name" value="HTH_ARAC"/>
    <property type="match status" value="1"/>
</dbReference>
<comment type="caution">
    <text evidence="5">The sequence shown here is derived from an EMBL/GenBank/DDBJ whole genome shotgun (WGS) entry which is preliminary data.</text>
</comment>
<evidence type="ECO:0000256" key="2">
    <source>
        <dbReference type="ARBA" id="ARBA00023125"/>
    </source>
</evidence>
<evidence type="ECO:0000313" key="6">
    <source>
        <dbReference type="Proteomes" id="UP001156905"/>
    </source>
</evidence>
<keyword evidence="6" id="KW-1185">Reference proteome</keyword>
<dbReference type="SUPFAM" id="SSF46689">
    <property type="entry name" value="Homeodomain-like"/>
    <property type="match status" value="2"/>
</dbReference>
<gene>
    <name evidence="5" type="ORF">GCM10007857_19620</name>
</gene>
<dbReference type="EMBL" id="BSOW01000005">
    <property type="protein sequence ID" value="GLR85252.1"/>
    <property type="molecule type" value="Genomic_DNA"/>
</dbReference>
<evidence type="ECO:0000256" key="3">
    <source>
        <dbReference type="ARBA" id="ARBA00023163"/>
    </source>
</evidence>
<dbReference type="RefSeq" id="WP_284264171.1">
    <property type="nucleotide sequence ID" value="NZ_BSOW01000005.1"/>
</dbReference>
<dbReference type="Proteomes" id="UP001156905">
    <property type="component" value="Unassembled WGS sequence"/>
</dbReference>
<keyword evidence="2" id="KW-0238">DNA-binding</keyword>
<dbReference type="Gene3D" id="1.10.10.60">
    <property type="entry name" value="Homeodomain-like"/>
    <property type="match status" value="1"/>
</dbReference>
<dbReference type="InterPro" id="IPR050204">
    <property type="entry name" value="AraC_XylS_family_regulators"/>
</dbReference>
<accession>A0ABQ6ASP7</accession>